<evidence type="ECO:0000313" key="3">
    <source>
        <dbReference type="Proteomes" id="UP000663801"/>
    </source>
</evidence>
<dbReference type="RefSeq" id="WP_205257916.1">
    <property type="nucleotide sequence ID" value="NZ_BAAAPV010000005.1"/>
</dbReference>
<dbReference type="EMBL" id="JAERWL010000012">
    <property type="protein sequence ID" value="MBM9477809.1"/>
    <property type="molecule type" value="Genomic_DNA"/>
</dbReference>
<feature type="domain" description="Glyoxalase-like" evidence="1">
    <location>
        <begin position="7"/>
        <end position="121"/>
    </location>
</feature>
<comment type="caution">
    <text evidence="2">The sequence shown here is derived from an EMBL/GenBank/DDBJ whole genome shotgun (WGS) entry which is preliminary data.</text>
</comment>
<dbReference type="InterPro" id="IPR041581">
    <property type="entry name" value="Glyoxalase_6"/>
</dbReference>
<dbReference type="AlphaFoldDB" id="A0A939C6A0"/>
<dbReference type="Pfam" id="PF18029">
    <property type="entry name" value="Glyoxalase_6"/>
    <property type="match status" value="1"/>
</dbReference>
<gene>
    <name evidence="2" type="ORF">JL107_15265</name>
</gene>
<sequence length="125" mass="13651">MPLILEQVNIDARDPVGLARWWATALGWVDVTDPADTAGADDPEDLCEIRPAPDQLPGLLFIRVPEGKTVKNRLHLDFRPDDQAAEVARLLELGARRVDVGQGDPSWTVLADPEGNEFCVLSGRG</sequence>
<dbReference type="InterPro" id="IPR029068">
    <property type="entry name" value="Glyas_Bleomycin-R_OHBP_Dase"/>
</dbReference>
<dbReference type="Proteomes" id="UP000663801">
    <property type="component" value="Unassembled WGS sequence"/>
</dbReference>
<evidence type="ECO:0000259" key="1">
    <source>
        <dbReference type="Pfam" id="PF18029"/>
    </source>
</evidence>
<reference evidence="2" key="1">
    <citation type="submission" date="2021-01" db="EMBL/GenBank/DDBJ databases">
        <title>KCTC 19127 draft genome.</title>
        <authorList>
            <person name="An D."/>
        </authorList>
    </citation>
    <scope>NUCLEOTIDE SEQUENCE</scope>
    <source>
        <strain evidence="2">KCTC 19127</strain>
    </source>
</reference>
<evidence type="ECO:0000313" key="2">
    <source>
        <dbReference type="EMBL" id="MBM9477809.1"/>
    </source>
</evidence>
<dbReference type="SUPFAM" id="SSF54593">
    <property type="entry name" value="Glyoxalase/Bleomycin resistance protein/Dihydroxybiphenyl dioxygenase"/>
    <property type="match status" value="1"/>
</dbReference>
<accession>A0A939C6A0</accession>
<keyword evidence="3" id="KW-1185">Reference proteome</keyword>
<proteinExistence type="predicted"/>
<dbReference type="CDD" id="cd06587">
    <property type="entry name" value="VOC"/>
    <property type="match status" value="1"/>
</dbReference>
<name>A0A939C6A0_9ACTN</name>
<dbReference type="PANTHER" id="PTHR35908">
    <property type="entry name" value="HYPOTHETICAL FUSION PROTEIN"/>
    <property type="match status" value="1"/>
</dbReference>
<dbReference type="Gene3D" id="3.10.180.10">
    <property type="entry name" value="2,3-Dihydroxybiphenyl 1,2-Dioxygenase, domain 1"/>
    <property type="match status" value="1"/>
</dbReference>
<organism evidence="2 3">
    <name type="scientific">Nakamurella flavida</name>
    <dbReference type="NCBI Taxonomy" id="363630"/>
    <lineage>
        <taxon>Bacteria</taxon>
        <taxon>Bacillati</taxon>
        <taxon>Actinomycetota</taxon>
        <taxon>Actinomycetes</taxon>
        <taxon>Nakamurellales</taxon>
        <taxon>Nakamurellaceae</taxon>
        <taxon>Nakamurella</taxon>
    </lineage>
</organism>
<protein>
    <submittedName>
        <fullName evidence="2">VOC family protein</fullName>
    </submittedName>
</protein>
<dbReference type="PANTHER" id="PTHR35908:SF1">
    <property type="entry name" value="CONSERVED PROTEIN"/>
    <property type="match status" value="1"/>
</dbReference>